<evidence type="ECO:0000256" key="4">
    <source>
        <dbReference type="ARBA" id="ARBA00022723"/>
    </source>
</evidence>
<comment type="cofactor">
    <cofactor evidence="1">
        <name>Mg(2+)</name>
        <dbReference type="ChEBI" id="CHEBI:18420"/>
    </cofactor>
</comment>
<organism evidence="12 13">
    <name type="scientific">Ancylomarina euxinus</name>
    <dbReference type="NCBI Taxonomy" id="2283627"/>
    <lineage>
        <taxon>Bacteria</taxon>
        <taxon>Pseudomonadati</taxon>
        <taxon>Bacteroidota</taxon>
        <taxon>Bacteroidia</taxon>
        <taxon>Marinilabiliales</taxon>
        <taxon>Marinifilaceae</taxon>
        <taxon>Ancylomarina</taxon>
    </lineage>
</organism>
<dbReference type="InterPro" id="IPR005841">
    <property type="entry name" value="Alpha-D-phosphohexomutase_SF"/>
</dbReference>
<dbReference type="SUPFAM" id="SSF55957">
    <property type="entry name" value="Phosphoglucomutase, C-terminal domain"/>
    <property type="match status" value="1"/>
</dbReference>
<evidence type="ECO:0000256" key="7">
    <source>
        <dbReference type="RuleBase" id="RU004326"/>
    </source>
</evidence>
<dbReference type="InterPro" id="IPR016066">
    <property type="entry name" value="A-D-PHexomutase_CS"/>
</dbReference>
<comment type="caution">
    <text evidence="12">The sequence shown here is derived from an EMBL/GenBank/DDBJ whole genome shotgun (WGS) entry which is preliminary data.</text>
</comment>
<dbReference type="InterPro" id="IPR005846">
    <property type="entry name" value="A-D-PHexomutase_a/b/a-III"/>
</dbReference>
<dbReference type="GO" id="GO:0006166">
    <property type="term" value="P:purine ribonucleoside salvage"/>
    <property type="evidence" value="ECO:0007669"/>
    <property type="project" value="TreeGrafter"/>
</dbReference>
<evidence type="ECO:0000256" key="2">
    <source>
        <dbReference type="ARBA" id="ARBA00010231"/>
    </source>
</evidence>
<dbReference type="EMBL" id="QQWG01000012">
    <property type="protein sequence ID" value="RRG20477.1"/>
    <property type="molecule type" value="Genomic_DNA"/>
</dbReference>
<dbReference type="Pfam" id="PF02880">
    <property type="entry name" value="PGM_PMM_III"/>
    <property type="match status" value="1"/>
</dbReference>
<accession>A0A425XZF3</accession>
<evidence type="ECO:0000313" key="12">
    <source>
        <dbReference type="EMBL" id="RRG20477.1"/>
    </source>
</evidence>
<keyword evidence="3" id="KW-0597">Phosphoprotein</keyword>
<dbReference type="PANTHER" id="PTHR45745:SF1">
    <property type="entry name" value="PHOSPHOGLUCOMUTASE 2B-RELATED"/>
    <property type="match status" value="1"/>
</dbReference>
<feature type="domain" description="Alpha-D-phosphohexomutase C-terminal" evidence="8">
    <location>
        <begin position="517"/>
        <end position="552"/>
    </location>
</feature>
<dbReference type="GO" id="GO:0000287">
    <property type="term" value="F:magnesium ion binding"/>
    <property type="evidence" value="ECO:0007669"/>
    <property type="project" value="InterPro"/>
</dbReference>
<protein>
    <submittedName>
        <fullName evidence="12">Phospho-sugar mutase</fullName>
    </submittedName>
</protein>
<reference evidence="12 13" key="1">
    <citation type="submission" date="2018-07" db="EMBL/GenBank/DDBJ databases">
        <title>Draft genome sequence of Ancylomarina sp. M1P.</title>
        <authorList>
            <person name="Yadav S."/>
            <person name="Villanueva L."/>
            <person name="Damste J.S.S."/>
        </authorList>
    </citation>
    <scope>NUCLEOTIDE SEQUENCE [LARGE SCALE GENOMIC DNA]</scope>
    <source>
        <strain evidence="12 13">M1P</strain>
    </source>
</reference>
<dbReference type="OrthoDB" id="9806956at2"/>
<evidence type="ECO:0000256" key="3">
    <source>
        <dbReference type="ARBA" id="ARBA00022553"/>
    </source>
</evidence>
<dbReference type="InterPro" id="IPR005845">
    <property type="entry name" value="A-D-PHexomutase_a/b/a-II"/>
</dbReference>
<dbReference type="GO" id="GO:0008973">
    <property type="term" value="F:phosphopentomutase activity"/>
    <property type="evidence" value="ECO:0007669"/>
    <property type="project" value="TreeGrafter"/>
</dbReference>
<gene>
    <name evidence="12" type="ORF">DWB61_12065</name>
</gene>
<keyword evidence="4 7" id="KW-0479">Metal-binding</keyword>
<dbReference type="Gene3D" id="3.40.120.10">
    <property type="entry name" value="Alpha-D-Glucose-1,6-Bisphosphate, subunit A, domain 3"/>
    <property type="match status" value="3"/>
</dbReference>
<evidence type="ECO:0000259" key="8">
    <source>
        <dbReference type="Pfam" id="PF00408"/>
    </source>
</evidence>
<evidence type="ECO:0000259" key="9">
    <source>
        <dbReference type="Pfam" id="PF02878"/>
    </source>
</evidence>
<dbReference type="Proteomes" id="UP000285794">
    <property type="component" value="Unassembled WGS sequence"/>
</dbReference>
<feature type="domain" description="Alpha-D-phosphohexomutase alpha/beta/alpha" evidence="11">
    <location>
        <begin position="326"/>
        <end position="450"/>
    </location>
</feature>
<dbReference type="InterPro" id="IPR036900">
    <property type="entry name" value="A-D-PHexomutase_C_sf"/>
</dbReference>
<evidence type="ECO:0000259" key="11">
    <source>
        <dbReference type="Pfam" id="PF02880"/>
    </source>
</evidence>
<evidence type="ECO:0000256" key="1">
    <source>
        <dbReference type="ARBA" id="ARBA00001946"/>
    </source>
</evidence>
<dbReference type="Pfam" id="PF02878">
    <property type="entry name" value="PGM_PMM_I"/>
    <property type="match status" value="1"/>
</dbReference>
<dbReference type="InterPro" id="IPR016055">
    <property type="entry name" value="A-D-PHexomutase_a/b/a-I/II/III"/>
</dbReference>
<dbReference type="PANTHER" id="PTHR45745">
    <property type="entry name" value="PHOSPHOMANNOMUTASE 45A"/>
    <property type="match status" value="1"/>
</dbReference>
<dbReference type="AlphaFoldDB" id="A0A425XZF3"/>
<evidence type="ECO:0000256" key="5">
    <source>
        <dbReference type="ARBA" id="ARBA00022842"/>
    </source>
</evidence>
<evidence type="ECO:0000256" key="6">
    <source>
        <dbReference type="ARBA" id="ARBA00023235"/>
    </source>
</evidence>
<evidence type="ECO:0000313" key="13">
    <source>
        <dbReference type="Proteomes" id="UP000285794"/>
    </source>
</evidence>
<dbReference type="InterPro" id="IPR005843">
    <property type="entry name" value="A-D-PHexomutase_C"/>
</dbReference>
<dbReference type="SUPFAM" id="SSF53738">
    <property type="entry name" value="Phosphoglucomutase, first 3 domains"/>
    <property type="match status" value="3"/>
</dbReference>
<keyword evidence="6" id="KW-0413">Isomerase</keyword>
<dbReference type="GO" id="GO:0005975">
    <property type="term" value="P:carbohydrate metabolic process"/>
    <property type="evidence" value="ECO:0007669"/>
    <property type="project" value="InterPro"/>
</dbReference>
<feature type="domain" description="Alpha-D-phosphohexomutase alpha/beta/alpha" evidence="9">
    <location>
        <begin position="51"/>
        <end position="185"/>
    </location>
</feature>
<dbReference type="CDD" id="cd05799">
    <property type="entry name" value="PGM2"/>
    <property type="match status" value="1"/>
</dbReference>
<dbReference type="PRINTS" id="PR00509">
    <property type="entry name" value="PGMPMM"/>
</dbReference>
<name>A0A425XZF3_9BACT</name>
<dbReference type="RefSeq" id="WP_125031140.1">
    <property type="nucleotide sequence ID" value="NZ_JAPXVP010000005.1"/>
</dbReference>
<feature type="domain" description="Alpha-D-phosphohexomutase alpha/beta/alpha" evidence="10">
    <location>
        <begin position="212"/>
        <end position="317"/>
    </location>
</feature>
<keyword evidence="13" id="KW-1185">Reference proteome</keyword>
<proteinExistence type="inferred from homology"/>
<dbReference type="Pfam" id="PF00408">
    <property type="entry name" value="PGM_PMM_IV"/>
    <property type="match status" value="1"/>
</dbReference>
<dbReference type="InterPro" id="IPR005844">
    <property type="entry name" value="A-D-PHexomutase_a/b/a-I"/>
</dbReference>
<comment type="similarity">
    <text evidence="2 7">Belongs to the phosphohexose mutase family.</text>
</comment>
<sequence>MNQSDILDIVNTKASEWLNGNYDKDTKKSISELMEKEDQTDLIDSFYKDLEFGTGGLRGKMGPGTNRMNVYTVGAATQGLANYLNQCFAGEEISICIGYDCRNNSKLFSDTVANIFSANGIKAYIFDDLRPTPEMSFAIRQLGCKSGVIITASHNPKEYNGYKAYWDDGSQIVTPHDKNIIDAVKVVTVDEIKFEGNPDLIEVLGAEMDRLYLDTVKTLCLSPESIQNHKDLKIVFTPLHGTTVKLVPDSLKNYGFENIINIPEQDVVDGNFPTVWSANPEEPEALKMAIDKAKEVDADLVMACDPDGDRLGIAVTNDKGEWEIINGNQTALIFTYYLIRRRRELGLLTGNDYVVKTIVTTELFKDVAIKNNVECFDAYTGFKWIADVIRKNPDKNYIGGGEESFGYMPGDFTRDKDAVSSCSIMAEIAAWAKDQGKNLFDILKEIYVEYGFSREKMIYIVREGLSGSQEIEKMMHDFRFNRPESINNSPIVLVKDYNIRKAINPISGEETELDFETTANVLQFFLEDGSKISVRPSGTEPKIKFYFEVREDLDKRENFYKTEALADKKIEGIILSLKLN</sequence>
<dbReference type="Pfam" id="PF02879">
    <property type="entry name" value="PGM_PMM_II"/>
    <property type="match status" value="1"/>
</dbReference>
<dbReference type="Gene3D" id="3.30.310.50">
    <property type="entry name" value="Alpha-D-phosphohexomutase, C-terminal domain"/>
    <property type="match status" value="1"/>
</dbReference>
<dbReference type="PROSITE" id="PS00710">
    <property type="entry name" value="PGM_PMM"/>
    <property type="match status" value="1"/>
</dbReference>
<evidence type="ECO:0000259" key="10">
    <source>
        <dbReference type="Pfam" id="PF02879"/>
    </source>
</evidence>
<keyword evidence="5 7" id="KW-0460">Magnesium</keyword>